<evidence type="ECO:0000259" key="7">
    <source>
        <dbReference type="Pfam" id="PF00291"/>
    </source>
</evidence>
<comment type="cofactor">
    <cofactor evidence="1">
        <name>pyridoxal 5'-phosphate</name>
        <dbReference type="ChEBI" id="CHEBI:597326"/>
    </cofactor>
</comment>
<dbReference type="Proteomes" id="UP000053477">
    <property type="component" value="Unassembled WGS sequence"/>
</dbReference>
<keyword evidence="4" id="KW-0663">Pyridoxal phosphate</keyword>
<evidence type="ECO:0000256" key="2">
    <source>
        <dbReference type="ARBA" id="ARBA00010869"/>
    </source>
</evidence>
<accession>A0A0H2RFJ4</accession>
<sequence>MSTTPAWIETPTIFSTHLSTLLGCDVYLKLENLQISQSFKYRGLSLFAQHVKDNHGPTAKLIVASGGNAGLATACAARNLGLQCTVYIPDGISDAMMRRLKQEHAEVIVGGENYLYSLRRAEEAVKQDPSAVLVPAYDDPLLWEGHGSMIEEIHKQIPQLKPDVIFCSVGGGGLFGGVMTGCRKVGWDDIPLVILETHGSACFYHSMAMNNREAWTYETPKGISEGEDEKHGVAIAHLSKIESLASSLGASSPSAGVVKMALEREGRSVCVTVPDELSMQSTRLFAEDHKFLVELACATTLTVAYNPELFSEIWGRIQKNDVKPKSIVLIVCGGVKISLDEMESYKVKVRSKCEAAPNWSICCNGENLSIPAQYLHELM</sequence>
<organism evidence="8 9">
    <name type="scientific">Schizopora paradoxa</name>
    <dbReference type="NCBI Taxonomy" id="27342"/>
    <lineage>
        <taxon>Eukaryota</taxon>
        <taxon>Fungi</taxon>
        <taxon>Dikarya</taxon>
        <taxon>Basidiomycota</taxon>
        <taxon>Agaricomycotina</taxon>
        <taxon>Agaricomycetes</taxon>
        <taxon>Hymenochaetales</taxon>
        <taxon>Schizoporaceae</taxon>
        <taxon>Schizopora</taxon>
    </lineage>
</organism>
<comment type="similarity">
    <text evidence="2">Belongs to the serine/threonine dehydratase family.</text>
</comment>
<dbReference type="PANTHER" id="PTHR48078">
    <property type="entry name" value="THREONINE DEHYDRATASE, MITOCHONDRIAL-RELATED"/>
    <property type="match status" value="1"/>
</dbReference>
<evidence type="ECO:0000256" key="6">
    <source>
        <dbReference type="ARBA" id="ARBA00049406"/>
    </source>
</evidence>
<feature type="domain" description="Tryptophan synthase beta chain-like PALP" evidence="7">
    <location>
        <begin position="5"/>
        <end position="333"/>
    </location>
</feature>
<evidence type="ECO:0000256" key="3">
    <source>
        <dbReference type="ARBA" id="ARBA00012093"/>
    </source>
</evidence>
<evidence type="ECO:0000256" key="5">
    <source>
        <dbReference type="ARBA" id="ARBA00023239"/>
    </source>
</evidence>
<dbReference type="SUPFAM" id="SSF53686">
    <property type="entry name" value="Tryptophan synthase beta subunit-like PLP-dependent enzymes"/>
    <property type="match status" value="1"/>
</dbReference>
<dbReference type="Gene3D" id="3.40.50.1100">
    <property type="match status" value="2"/>
</dbReference>
<evidence type="ECO:0000313" key="8">
    <source>
        <dbReference type="EMBL" id="KLO10569.1"/>
    </source>
</evidence>
<gene>
    <name evidence="8" type="ORF">SCHPADRAFT_878034</name>
</gene>
<dbReference type="InParanoid" id="A0A0H2RFJ4"/>
<protein>
    <recommendedName>
        <fullName evidence="3">L-serine ammonia-lyase</fullName>
        <ecNumber evidence="3">4.3.1.17</ecNumber>
    </recommendedName>
</protein>
<dbReference type="STRING" id="27342.A0A0H2RFJ4"/>
<dbReference type="GO" id="GO:0006565">
    <property type="term" value="P:L-serine catabolic process"/>
    <property type="evidence" value="ECO:0007669"/>
    <property type="project" value="TreeGrafter"/>
</dbReference>
<dbReference type="GO" id="GO:0009097">
    <property type="term" value="P:isoleucine biosynthetic process"/>
    <property type="evidence" value="ECO:0007669"/>
    <property type="project" value="TreeGrafter"/>
</dbReference>
<dbReference type="GO" id="GO:0003941">
    <property type="term" value="F:L-serine ammonia-lyase activity"/>
    <property type="evidence" value="ECO:0007669"/>
    <property type="project" value="UniProtKB-EC"/>
</dbReference>
<dbReference type="InterPro" id="IPR050147">
    <property type="entry name" value="Ser/Thr_Dehydratase"/>
</dbReference>
<dbReference type="Pfam" id="PF00291">
    <property type="entry name" value="PALP"/>
    <property type="match status" value="1"/>
</dbReference>
<comment type="catalytic activity">
    <reaction evidence="6">
        <text>L-serine = pyruvate + NH4(+)</text>
        <dbReference type="Rhea" id="RHEA:19169"/>
        <dbReference type="ChEBI" id="CHEBI:15361"/>
        <dbReference type="ChEBI" id="CHEBI:28938"/>
        <dbReference type="ChEBI" id="CHEBI:33384"/>
        <dbReference type="EC" id="4.3.1.17"/>
    </reaction>
</comment>
<dbReference type="InterPro" id="IPR036052">
    <property type="entry name" value="TrpB-like_PALP_sf"/>
</dbReference>
<name>A0A0H2RFJ4_9AGAM</name>
<keyword evidence="5" id="KW-0456">Lyase</keyword>
<evidence type="ECO:0000256" key="1">
    <source>
        <dbReference type="ARBA" id="ARBA00001933"/>
    </source>
</evidence>
<dbReference type="GO" id="GO:0006567">
    <property type="term" value="P:L-threonine catabolic process"/>
    <property type="evidence" value="ECO:0007669"/>
    <property type="project" value="TreeGrafter"/>
</dbReference>
<dbReference type="EMBL" id="KQ086023">
    <property type="protein sequence ID" value="KLO10569.1"/>
    <property type="molecule type" value="Genomic_DNA"/>
</dbReference>
<keyword evidence="9" id="KW-1185">Reference proteome</keyword>
<dbReference type="PANTHER" id="PTHR48078:SF2">
    <property type="entry name" value="CATABOLIC L-SERINE_THREONINE DEHYDRATASE"/>
    <property type="match status" value="1"/>
</dbReference>
<dbReference type="AlphaFoldDB" id="A0A0H2RFJ4"/>
<dbReference type="OrthoDB" id="7773036at2759"/>
<dbReference type="InterPro" id="IPR001926">
    <property type="entry name" value="TrpB-like_PALP"/>
</dbReference>
<evidence type="ECO:0000313" key="9">
    <source>
        <dbReference type="Proteomes" id="UP000053477"/>
    </source>
</evidence>
<reference evidence="8 9" key="1">
    <citation type="submission" date="2015-04" db="EMBL/GenBank/DDBJ databases">
        <title>Complete genome sequence of Schizopora paradoxa KUC8140, a cosmopolitan wood degrader in East Asia.</title>
        <authorList>
            <consortium name="DOE Joint Genome Institute"/>
            <person name="Min B."/>
            <person name="Park H."/>
            <person name="Jang Y."/>
            <person name="Kim J.-J."/>
            <person name="Kim K.H."/>
            <person name="Pangilinan J."/>
            <person name="Lipzen A."/>
            <person name="Riley R."/>
            <person name="Grigoriev I.V."/>
            <person name="Spatafora J.W."/>
            <person name="Choi I.-G."/>
        </authorList>
    </citation>
    <scope>NUCLEOTIDE SEQUENCE [LARGE SCALE GENOMIC DNA]</scope>
    <source>
        <strain evidence="8 9">KUC8140</strain>
    </source>
</reference>
<evidence type="ECO:0000256" key="4">
    <source>
        <dbReference type="ARBA" id="ARBA00022898"/>
    </source>
</evidence>
<dbReference type="GO" id="GO:0004794">
    <property type="term" value="F:threonine deaminase activity"/>
    <property type="evidence" value="ECO:0007669"/>
    <property type="project" value="TreeGrafter"/>
</dbReference>
<proteinExistence type="inferred from homology"/>
<dbReference type="EC" id="4.3.1.17" evidence="3"/>